<keyword evidence="4" id="KW-1053">Target membrane</keyword>
<dbReference type="GO" id="GO:0046931">
    <property type="term" value="P:pore complex assembly"/>
    <property type="evidence" value="ECO:0007669"/>
    <property type="project" value="InterPro"/>
</dbReference>
<evidence type="ECO:0000256" key="2">
    <source>
        <dbReference type="ARBA" id="ARBA00004532"/>
    </source>
</evidence>
<evidence type="ECO:0000256" key="5">
    <source>
        <dbReference type="ARBA" id="ARBA00023331"/>
    </source>
</evidence>
<dbReference type="AlphaFoldDB" id="A0A499RLU9"/>
<evidence type="ECO:0000313" key="7">
    <source>
        <dbReference type="EMBL" id="AXS67890.1"/>
    </source>
</evidence>
<dbReference type="GO" id="GO:0006812">
    <property type="term" value="P:monoatomic cation transport"/>
    <property type="evidence" value="ECO:0007669"/>
    <property type="project" value="InterPro"/>
</dbReference>
<comment type="subcellular location">
    <subcellularLocation>
        <location evidence="2">Nematocyst</location>
    </subcellularLocation>
    <subcellularLocation>
        <location evidence="1">Target cell membrane</location>
    </subcellularLocation>
</comment>
<dbReference type="EMBL" id="MH194221">
    <property type="protein sequence ID" value="AXS67890.1"/>
    <property type="molecule type" value="mRNA"/>
</dbReference>
<evidence type="ECO:0000256" key="4">
    <source>
        <dbReference type="ARBA" id="ARBA00023298"/>
    </source>
</evidence>
<dbReference type="PANTHER" id="PTHR40388">
    <property type="entry name" value="BRYOPORIN"/>
    <property type="match status" value="1"/>
</dbReference>
<keyword evidence="3" id="KW-1052">Target cell membrane</keyword>
<dbReference type="InterPro" id="IPR050677">
    <property type="entry name" value="Actinoporin_PFT"/>
</dbReference>
<sequence length="192" mass="21829">MALQFPRSKTLLVIFLFVIGFPAGRSSDSGYTVTAEITVENRTPNPLIKPYLRISKGVNLSNPVDIRYNSKGTFTVRKPAIHAEGTFGTVSWIATKHQRRFVVMWSVPFDLNLYSNWMGLGMTMKGKWQARTDLFKKMYNEDSNGILTHVRKEFCKDTRPVNLMLDGFNITGTMTCSNHAKINVLFQLTNKN</sequence>
<dbReference type="GO" id="GO:0042151">
    <property type="term" value="C:nematocyst"/>
    <property type="evidence" value="ECO:0007669"/>
    <property type="project" value="UniProtKB-SubCell"/>
</dbReference>
<keyword evidence="5" id="KW-0166">Nematocyst</keyword>
<keyword evidence="6" id="KW-0732">Signal</keyword>
<dbReference type="InterPro" id="IPR015926">
    <property type="entry name" value="Cytolysin/lectin"/>
</dbReference>
<dbReference type="GO" id="GO:0046930">
    <property type="term" value="C:pore complex"/>
    <property type="evidence" value="ECO:0007669"/>
    <property type="project" value="InterPro"/>
</dbReference>
<evidence type="ECO:0000256" key="6">
    <source>
        <dbReference type="SAM" id="SignalP"/>
    </source>
</evidence>
<feature type="chain" id="PRO_5020022198" evidence="6">
    <location>
        <begin position="27"/>
        <end position="192"/>
    </location>
</feature>
<dbReference type="GO" id="GO:0044218">
    <property type="term" value="C:other organism cell membrane"/>
    <property type="evidence" value="ECO:0007669"/>
    <property type="project" value="UniProtKB-KW"/>
</dbReference>
<name>A0A499RLU9_9CAEN</name>
<protein>
    <submittedName>
        <fullName evidence="7">Coluporin-18</fullName>
    </submittedName>
</protein>
<dbReference type="GO" id="GO:0051715">
    <property type="term" value="P:cytolysis in another organism"/>
    <property type="evidence" value="ECO:0007669"/>
    <property type="project" value="InterPro"/>
</dbReference>
<dbReference type="InterPro" id="IPR009104">
    <property type="entry name" value="Anemon_actinoporin-like"/>
</dbReference>
<dbReference type="PANTHER" id="PTHR40388:SF1">
    <property type="entry name" value="BRYOPORIN"/>
    <property type="match status" value="1"/>
</dbReference>
<keyword evidence="4" id="KW-0472">Membrane</keyword>
<dbReference type="Pfam" id="PF06369">
    <property type="entry name" value="Anemone_cytotox"/>
    <property type="match status" value="1"/>
</dbReference>
<dbReference type="Gene3D" id="2.60.270.20">
    <property type="entry name" value="Cytolysin/lectin"/>
    <property type="match status" value="1"/>
</dbReference>
<evidence type="ECO:0000256" key="3">
    <source>
        <dbReference type="ARBA" id="ARBA00022537"/>
    </source>
</evidence>
<evidence type="ECO:0000256" key="1">
    <source>
        <dbReference type="ARBA" id="ARBA00004175"/>
    </source>
</evidence>
<dbReference type="GO" id="GO:0015267">
    <property type="term" value="F:channel activity"/>
    <property type="evidence" value="ECO:0007669"/>
    <property type="project" value="InterPro"/>
</dbReference>
<reference evidence="7" key="1">
    <citation type="journal article" date="2018" name="Mol. Biol. Evol.">
        <title>Piercing Fishes: Porin Expansion and Adaptation to Hematophagy in the Vampire Snail Cumia reticulata.</title>
        <authorList>
            <person name="Gerdol M."/>
            <person name="Cervelli M."/>
            <person name="Oliverio M."/>
            <person name="Modica M.V."/>
        </authorList>
    </citation>
    <scope>NUCLEOTIDE SEQUENCE</scope>
</reference>
<feature type="signal peptide" evidence="6">
    <location>
        <begin position="1"/>
        <end position="26"/>
    </location>
</feature>
<organism evidence="7">
    <name type="scientific">Colubraria reticulata</name>
    <dbReference type="NCBI Taxonomy" id="604273"/>
    <lineage>
        <taxon>Eukaryota</taxon>
        <taxon>Metazoa</taxon>
        <taxon>Spiralia</taxon>
        <taxon>Lophotrochozoa</taxon>
        <taxon>Mollusca</taxon>
        <taxon>Gastropoda</taxon>
        <taxon>Caenogastropoda</taxon>
        <taxon>Neogastropoda</taxon>
        <taxon>Buccinoidea</taxon>
        <taxon>Buccinidae</taxon>
        <taxon>Colubraria</taxon>
    </lineage>
</organism>
<accession>A0A499RLU9</accession>
<dbReference type="SUPFAM" id="SSF63724">
    <property type="entry name" value="Cytolysin/lectin"/>
    <property type="match status" value="1"/>
</dbReference>
<proteinExistence type="evidence at transcript level"/>